<dbReference type="PIRSF" id="PIRSF018249">
    <property type="entry name" value="MyrA_prd"/>
    <property type="match status" value="1"/>
</dbReference>
<feature type="domain" description="23S rRNA (guanine(745)-N(1))-methyltransferase N-terminal" evidence="2">
    <location>
        <begin position="26"/>
        <end position="65"/>
    </location>
</feature>
<organism evidence="3 4">
    <name type="scientific">Paracerasibacillus soli</name>
    <dbReference type="NCBI Taxonomy" id="480284"/>
    <lineage>
        <taxon>Bacteria</taxon>
        <taxon>Bacillati</taxon>
        <taxon>Bacillota</taxon>
        <taxon>Bacilli</taxon>
        <taxon>Bacillales</taxon>
        <taxon>Bacillaceae</taxon>
        <taxon>Paracerasibacillus</taxon>
    </lineage>
</organism>
<dbReference type="Pfam" id="PF13649">
    <property type="entry name" value="Methyltransf_25"/>
    <property type="match status" value="1"/>
</dbReference>
<dbReference type="InterPro" id="IPR016718">
    <property type="entry name" value="rRNA_m1G-MeTrfase_A_prd"/>
</dbReference>
<keyword evidence="3" id="KW-0489">Methyltransferase</keyword>
<evidence type="ECO:0000259" key="2">
    <source>
        <dbReference type="Pfam" id="PF21302"/>
    </source>
</evidence>
<dbReference type="EMBL" id="JAWDIQ010000001">
    <property type="protein sequence ID" value="MDY0407462.1"/>
    <property type="molecule type" value="Genomic_DNA"/>
</dbReference>
<accession>A0ABU5CM70</accession>
<protein>
    <submittedName>
        <fullName evidence="3">Methyltransferase domain-containing protein</fullName>
    </submittedName>
</protein>
<dbReference type="SUPFAM" id="SSF53335">
    <property type="entry name" value="S-adenosyl-L-methionine-dependent methyltransferases"/>
    <property type="match status" value="1"/>
</dbReference>
<keyword evidence="3" id="KW-0808">Transferase</keyword>
<dbReference type="Pfam" id="PF21302">
    <property type="entry name" value="Zn_ribbon_RlmA"/>
    <property type="match status" value="1"/>
</dbReference>
<dbReference type="Proteomes" id="UP001275315">
    <property type="component" value="Unassembled WGS sequence"/>
</dbReference>
<keyword evidence="4" id="KW-1185">Reference proteome</keyword>
<dbReference type="RefSeq" id="WP_320378278.1">
    <property type="nucleotide sequence ID" value="NZ_JAWDIQ010000001.1"/>
</dbReference>
<dbReference type="InterPro" id="IPR048647">
    <property type="entry name" value="RlmA_N"/>
</dbReference>
<evidence type="ECO:0000313" key="4">
    <source>
        <dbReference type="Proteomes" id="UP001275315"/>
    </source>
</evidence>
<feature type="domain" description="Methyltransferase" evidence="1">
    <location>
        <begin position="112"/>
        <end position="198"/>
    </location>
</feature>
<evidence type="ECO:0000313" key="3">
    <source>
        <dbReference type="EMBL" id="MDY0407462.1"/>
    </source>
</evidence>
<dbReference type="InterPro" id="IPR041698">
    <property type="entry name" value="Methyltransf_25"/>
</dbReference>
<reference evidence="3 4" key="1">
    <citation type="submission" date="2023-10" db="EMBL/GenBank/DDBJ databases">
        <title>Virgibacillus soli CC-YMP-6 genome.</title>
        <authorList>
            <person name="Miliotis G."/>
            <person name="Sengupta P."/>
            <person name="Hameed A."/>
            <person name="Chuvochina M."/>
            <person name="Mcdonagh F."/>
            <person name="Simpson A.C."/>
            <person name="Singh N.K."/>
            <person name="Rekha P.D."/>
            <person name="Raman K."/>
            <person name="Hugenholtz P."/>
            <person name="Venkateswaran K."/>
        </authorList>
    </citation>
    <scope>NUCLEOTIDE SEQUENCE [LARGE SCALE GENOMIC DNA]</scope>
    <source>
        <strain evidence="3 4">CC-YMP-6</strain>
    </source>
</reference>
<dbReference type="Gene3D" id="3.40.50.150">
    <property type="entry name" value="Vaccinia Virus protein VP39"/>
    <property type="match status" value="1"/>
</dbReference>
<sequence>MIERIRKRMTSKERSAQMVNRMEDVFQCPLCKSPIKVVDLKSLICTNNHTYDFAKQGYVNMMARPVKSHYDKQLFAARHKIIAESKLYTEVHKKISEVMRKHVNGKEESIRIFDAGCGEGSHLQQIVNECKDDKITGIGLDISKEGIALAARNHKESMIWLVGDLASSPFTDQSLQTVLNFLSPANYKEFKRILAPGGLMIKVVPRTHYLKELRDEIFGKTDKESYENDKTVSLFQTHFDLVNQIKLNYTKKLSKAELINLVHMSPLAWNSDEAKIATFLNQDFRDITIDLDILVGINNGESENR</sequence>
<proteinExistence type="predicted"/>
<dbReference type="GO" id="GO:0032259">
    <property type="term" value="P:methylation"/>
    <property type="evidence" value="ECO:0007669"/>
    <property type="project" value="UniProtKB-KW"/>
</dbReference>
<gene>
    <name evidence="3" type="ORF">RWD45_00940</name>
</gene>
<dbReference type="CDD" id="cd02440">
    <property type="entry name" value="AdoMet_MTases"/>
    <property type="match status" value="1"/>
</dbReference>
<evidence type="ECO:0000259" key="1">
    <source>
        <dbReference type="Pfam" id="PF13649"/>
    </source>
</evidence>
<dbReference type="GO" id="GO:0008168">
    <property type="term" value="F:methyltransferase activity"/>
    <property type="evidence" value="ECO:0007669"/>
    <property type="project" value="UniProtKB-KW"/>
</dbReference>
<dbReference type="InterPro" id="IPR029063">
    <property type="entry name" value="SAM-dependent_MTases_sf"/>
</dbReference>
<comment type="caution">
    <text evidence="3">The sequence shown here is derived from an EMBL/GenBank/DDBJ whole genome shotgun (WGS) entry which is preliminary data.</text>
</comment>
<name>A0ABU5CM70_9BACI</name>